<dbReference type="PIRSF" id="PIRSF017190">
    <property type="entry name" value="Rbsml_synth_fac_NIP7"/>
    <property type="match status" value="1"/>
</dbReference>
<evidence type="ECO:0000313" key="8">
    <source>
        <dbReference type="EMBL" id="TIB40225.1"/>
    </source>
</evidence>
<keyword evidence="3 6" id="KW-0690">Ribosome biogenesis</keyword>
<evidence type="ECO:0000256" key="6">
    <source>
        <dbReference type="PIRNR" id="PIRNR017190"/>
    </source>
</evidence>
<feature type="domain" description="PUA" evidence="7">
    <location>
        <begin position="112"/>
        <end position="187"/>
    </location>
</feature>
<dbReference type="GO" id="GO:0042255">
    <property type="term" value="P:ribosome assembly"/>
    <property type="evidence" value="ECO:0007669"/>
    <property type="project" value="InterPro"/>
</dbReference>
<dbReference type="Proteomes" id="UP000310689">
    <property type="component" value="Unassembled WGS sequence"/>
</dbReference>
<keyword evidence="4 6" id="KW-0694">RNA-binding</keyword>
<comment type="function">
    <text evidence="6">Required for proper 27S pre-rRNA processing and 60S ribosome subunit assembly.</text>
</comment>
<dbReference type="Pfam" id="PF17833">
    <property type="entry name" value="pre-PUA_NIP7"/>
    <property type="match status" value="1"/>
</dbReference>
<comment type="subcellular location">
    <subcellularLocation>
        <location evidence="1">Nucleus</location>
        <location evidence="1">Nucleolus</location>
    </subcellularLocation>
</comment>
<comment type="subunit">
    <text evidence="6">Interacts with pre-ribosome complex.</text>
</comment>
<evidence type="ECO:0000256" key="2">
    <source>
        <dbReference type="ARBA" id="ARBA00009895"/>
    </source>
</evidence>
<gene>
    <name evidence="8" type="ORF">E3P86_00770</name>
</gene>
<dbReference type="InterPro" id="IPR016686">
    <property type="entry name" value="Ribosomal_synth_fac_NIP7"/>
</dbReference>
<dbReference type="InterPro" id="IPR015947">
    <property type="entry name" value="PUA-like_sf"/>
</dbReference>
<dbReference type="Pfam" id="PF03657">
    <property type="entry name" value="UPF0113"/>
    <property type="match status" value="1"/>
</dbReference>
<evidence type="ECO:0000256" key="1">
    <source>
        <dbReference type="ARBA" id="ARBA00004604"/>
    </source>
</evidence>
<proteinExistence type="inferred from homology"/>
<dbReference type="AlphaFoldDB" id="A0A4T0JI85"/>
<dbReference type="CDD" id="cd21146">
    <property type="entry name" value="Nip7_N_euk"/>
    <property type="match status" value="1"/>
</dbReference>
<dbReference type="InterPro" id="IPR055359">
    <property type="entry name" value="Nip7_N_euk"/>
</dbReference>
<reference evidence="8 9" key="1">
    <citation type="submission" date="2019-03" db="EMBL/GenBank/DDBJ databases">
        <title>Sequencing 23 genomes of Wallemia ichthyophaga.</title>
        <authorList>
            <person name="Gostincar C."/>
        </authorList>
    </citation>
    <scope>NUCLEOTIDE SEQUENCE [LARGE SCALE GENOMIC DNA]</scope>
    <source>
        <strain evidence="8 9">EXF-6200</strain>
    </source>
</reference>
<dbReference type="SUPFAM" id="SSF88697">
    <property type="entry name" value="PUA domain-like"/>
    <property type="match status" value="1"/>
</dbReference>
<comment type="caution">
    <text evidence="8">The sequence shown here is derived from an EMBL/GenBank/DDBJ whole genome shotgun (WGS) entry which is preliminary data.</text>
</comment>
<protein>
    <recommendedName>
        <fullName evidence="6">60S ribosome subunit biogenesis protein NIP7</fullName>
    </recommendedName>
</protein>
<dbReference type="InterPro" id="IPR036974">
    <property type="entry name" value="PUA_sf"/>
</dbReference>
<accession>A0A4T0JI85</accession>
<evidence type="ECO:0000256" key="5">
    <source>
        <dbReference type="ARBA" id="ARBA00023242"/>
    </source>
</evidence>
<dbReference type="GO" id="GO:0003723">
    <property type="term" value="F:RNA binding"/>
    <property type="evidence" value="ECO:0007669"/>
    <property type="project" value="UniProtKB-KW"/>
</dbReference>
<dbReference type="EMBL" id="SPOI01000019">
    <property type="protein sequence ID" value="TIB40225.1"/>
    <property type="molecule type" value="Genomic_DNA"/>
</dbReference>
<dbReference type="Gene3D" id="2.30.130.10">
    <property type="entry name" value="PUA domain"/>
    <property type="match status" value="1"/>
</dbReference>
<keyword evidence="5 6" id="KW-0539">Nucleus</keyword>
<dbReference type="Gene3D" id="3.10.450.220">
    <property type="match status" value="1"/>
</dbReference>
<evidence type="ECO:0000256" key="4">
    <source>
        <dbReference type="ARBA" id="ARBA00022884"/>
    </source>
</evidence>
<organism evidence="8 9">
    <name type="scientific">Wallemia ichthyophaga</name>
    <dbReference type="NCBI Taxonomy" id="245174"/>
    <lineage>
        <taxon>Eukaryota</taxon>
        <taxon>Fungi</taxon>
        <taxon>Dikarya</taxon>
        <taxon>Basidiomycota</taxon>
        <taxon>Wallemiomycotina</taxon>
        <taxon>Wallemiomycetes</taxon>
        <taxon>Wallemiales</taxon>
        <taxon>Wallemiaceae</taxon>
        <taxon>Wallemia</taxon>
    </lineage>
</organism>
<dbReference type="InterPro" id="IPR005155">
    <property type="entry name" value="UPF0113_PUA"/>
</dbReference>
<comment type="similarity">
    <text evidence="2 6">Belongs to the NIP7 family.</text>
</comment>
<sequence>MFFQLGVGDHSQRKRHALCLKSWPITSYVGKNLVHVINPAGDADDLDEDTAPLLRLQKDKVFLLNTPINNLATSIARPNLISIGQCLGKFTKSGKFKLGIGSLDVLARWARFKVWVKPNGELPFLYGNHVVKAHLGRITEDTPEHQGVVVLSMADVPLGFGVSARSTVDTRKLDPTGLVVFHQADVGEYLRDEDSLF</sequence>
<dbReference type="SUPFAM" id="SSF88802">
    <property type="entry name" value="Pre-PUA domain"/>
    <property type="match status" value="1"/>
</dbReference>
<evidence type="ECO:0000256" key="3">
    <source>
        <dbReference type="ARBA" id="ARBA00022517"/>
    </source>
</evidence>
<dbReference type="CDD" id="cd21151">
    <property type="entry name" value="PUA_Nip7-like"/>
    <property type="match status" value="1"/>
</dbReference>
<dbReference type="GO" id="GO:0005730">
    <property type="term" value="C:nucleolus"/>
    <property type="evidence" value="ECO:0007669"/>
    <property type="project" value="UniProtKB-SubCell"/>
</dbReference>
<dbReference type="SMART" id="SM00359">
    <property type="entry name" value="PUA"/>
    <property type="match status" value="1"/>
</dbReference>
<evidence type="ECO:0000259" key="7">
    <source>
        <dbReference type="SMART" id="SM00359"/>
    </source>
</evidence>
<evidence type="ECO:0000313" key="9">
    <source>
        <dbReference type="Proteomes" id="UP000310689"/>
    </source>
</evidence>
<dbReference type="FunFam" id="2.30.130.10:FF:000002">
    <property type="entry name" value="60S ribosome subunit biogenesis protein NIP7 homolog"/>
    <property type="match status" value="1"/>
</dbReference>
<name>A0A4T0JI85_WALIC</name>
<dbReference type="InterPro" id="IPR002478">
    <property type="entry name" value="PUA"/>
</dbReference>
<dbReference type="InterPro" id="IPR040598">
    <property type="entry name" value="NIP7_N"/>
</dbReference>
<dbReference type="PROSITE" id="PS50890">
    <property type="entry name" value="PUA"/>
    <property type="match status" value="1"/>
</dbReference>